<dbReference type="SMART" id="SM00530">
    <property type="entry name" value="HTH_XRE"/>
    <property type="match status" value="1"/>
</dbReference>
<dbReference type="InterPro" id="IPR010982">
    <property type="entry name" value="Lambda_DNA-bd_dom_sf"/>
</dbReference>
<feature type="region of interest" description="Disordered" evidence="1">
    <location>
        <begin position="79"/>
        <end position="103"/>
    </location>
</feature>
<reference evidence="4" key="1">
    <citation type="submission" date="2015-03" db="EMBL/GenBank/DDBJ databases">
        <authorList>
            <consortium name="Pathogen Informatics"/>
        </authorList>
    </citation>
    <scope>NUCLEOTIDE SEQUENCE [LARGE SCALE GENOMIC DNA]</scope>
    <source>
        <strain evidence="4">R148</strain>
    </source>
</reference>
<gene>
    <name evidence="3" type="primary">cI</name>
    <name evidence="3" type="ORF">ERS008476_00615</name>
</gene>
<proteinExistence type="predicted"/>
<dbReference type="CDD" id="cd00093">
    <property type="entry name" value="HTH_XRE"/>
    <property type="match status" value="1"/>
</dbReference>
<evidence type="ECO:0000259" key="2">
    <source>
        <dbReference type="PROSITE" id="PS50943"/>
    </source>
</evidence>
<dbReference type="GO" id="GO:0003677">
    <property type="term" value="F:DNA binding"/>
    <property type="evidence" value="ECO:0007669"/>
    <property type="project" value="InterPro"/>
</dbReference>
<protein>
    <submittedName>
        <fullName evidence="3">Phage repressor protein</fullName>
    </submittedName>
</protein>
<dbReference type="Gene3D" id="1.10.260.40">
    <property type="entry name" value="lambda repressor-like DNA-binding domains"/>
    <property type="match status" value="1"/>
</dbReference>
<dbReference type="Proteomes" id="UP000043316">
    <property type="component" value="Unassembled WGS sequence"/>
</dbReference>
<dbReference type="InterPro" id="IPR001387">
    <property type="entry name" value="Cro/C1-type_HTH"/>
</dbReference>
<dbReference type="SUPFAM" id="SSF47413">
    <property type="entry name" value="lambda repressor-like DNA-binding domains"/>
    <property type="match status" value="1"/>
</dbReference>
<evidence type="ECO:0000313" key="3">
    <source>
        <dbReference type="EMBL" id="CRY53715.1"/>
    </source>
</evidence>
<sequence>MDVTLSSIYAQKLKAIRKAEGLTQKSFSEQAGIPLGTIKNYETGQVEAGLKVIELVVNNPQFKKYTMWLMTGDVAPEIGQISPDLSPDGPESTSANQKGQKVG</sequence>
<name>A0A0H5LRL0_YERIN</name>
<dbReference type="PROSITE" id="PS50943">
    <property type="entry name" value="HTH_CROC1"/>
    <property type="match status" value="1"/>
</dbReference>
<evidence type="ECO:0000313" key="4">
    <source>
        <dbReference type="Proteomes" id="UP000043316"/>
    </source>
</evidence>
<dbReference type="EMBL" id="CWJI01000001">
    <property type="protein sequence ID" value="CRY53715.1"/>
    <property type="molecule type" value="Genomic_DNA"/>
</dbReference>
<evidence type="ECO:0000256" key="1">
    <source>
        <dbReference type="SAM" id="MobiDB-lite"/>
    </source>
</evidence>
<feature type="domain" description="HTH cro/C1-type" evidence="2">
    <location>
        <begin position="13"/>
        <end position="54"/>
    </location>
</feature>
<feature type="compositionally biased region" description="Polar residues" evidence="1">
    <location>
        <begin position="91"/>
        <end position="103"/>
    </location>
</feature>
<accession>A0A0H5LRL0</accession>
<dbReference type="AlphaFoldDB" id="A0A0H5LRL0"/>
<organism evidence="3 4">
    <name type="scientific">Yersinia intermedia</name>
    <dbReference type="NCBI Taxonomy" id="631"/>
    <lineage>
        <taxon>Bacteria</taxon>
        <taxon>Pseudomonadati</taxon>
        <taxon>Pseudomonadota</taxon>
        <taxon>Gammaproteobacteria</taxon>
        <taxon>Enterobacterales</taxon>
        <taxon>Yersiniaceae</taxon>
        <taxon>Yersinia</taxon>
    </lineage>
</organism>
<dbReference type="Pfam" id="PF01381">
    <property type="entry name" value="HTH_3"/>
    <property type="match status" value="1"/>
</dbReference>